<dbReference type="SUPFAM" id="SSF51197">
    <property type="entry name" value="Clavaminate synthase-like"/>
    <property type="match status" value="1"/>
</dbReference>
<name>A0A6C0LE44_9ZZZZ</name>
<proteinExistence type="predicted"/>
<protein>
    <recommendedName>
        <fullName evidence="2">Phytanoyl-CoA dioxygenase</fullName>
    </recommendedName>
</protein>
<reference evidence="1" key="1">
    <citation type="journal article" date="2020" name="Nature">
        <title>Giant virus diversity and host interactions through global metagenomics.</title>
        <authorList>
            <person name="Schulz F."/>
            <person name="Roux S."/>
            <person name="Paez-Espino D."/>
            <person name="Jungbluth S."/>
            <person name="Walsh D.A."/>
            <person name="Denef V.J."/>
            <person name="McMahon K.D."/>
            <person name="Konstantinidis K.T."/>
            <person name="Eloe-Fadrosh E.A."/>
            <person name="Kyrpides N.C."/>
            <person name="Woyke T."/>
        </authorList>
    </citation>
    <scope>NUCLEOTIDE SEQUENCE</scope>
    <source>
        <strain evidence="1">GVMAG-M-3300027804-47</strain>
    </source>
</reference>
<dbReference type="Gene3D" id="2.60.120.620">
    <property type="entry name" value="q2cbj1_9rhob like domain"/>
    <property type="match status" value="1"/>
</dbReference>
<dbReference type="EMBL" id="MN740483">
    <property type="protein sequence ID" value="QHU29246.1"/>
    <property type="molecule type" value="Genomic_DNA"/>
</dbReference>
<dbReference type="AlphaFoldDB" id="A0A6C0LE44"/>
<sequence length="300" mass="35260">MILYDQHYFFKMSSYIEGVAALAEKGFCVIEDVLTEEEVATAIGYFREWFSSHPQIEAVHNKISPHGICKYHEVGHQKHAWYIRTRQNVQNVFKNIWKTEEVVVSYDGCCYIPANCKKKDKTWTHTDQAPVKKGLKCIQGFVALTSNTERTLVVYEGSHKLHEEYAKQYNLTSTKDWLLIEQEYLDKIIDSRRVLNIKAGSLVLWDSRTFHQNQYGKANCNEERIVQYVSYLPRCNLTKKMLEKRQKYFIDKRTTSHWAYPVKVNGLQPQNYGDKTLEINYSELVKPELEDLREEITKLI</sequence>
<evidence type="ECO:0000313" key="1">
    <source>
        <dbReference type="EMBL" id="QHU29246.1"/>
    </source>
</evidence>
<accession>A0A6C0LE44</accession>
<dbReference type="PANTHER" id="PTHR31630">
    <property type="entry name" value="PHYTANOYL-COA DIOXYGENASE-RELATED-RELATED"/>
    <property type="match status" value="1"/>
</dbReference>
<dbReference type="InterPro" id="IPR008775">
    <property type="entry name" value="Phytyl_CoA_dOase-like"/>
</dbReference>
<dbReference type="PANTHER" id="PTHR31630:SF6">
    <property type="entry name" value="PHYTANOYL-COA DIOXYGENASE-RELATED"/>
    <property type="match status" value="1"/>
</dbReference>
<evidence type="ECO:0008006" key="2">
    <source>
        <dbReference type="Google" id="ProtNLM"/>
    </source>
</evidence>
<organism evidence="1">
    <name type="scientific">viral metagenome</name>
    <dbReference type="NCBI Taxonomy" id="1070528"/>
    <lineage>
        <taxon>unclassified sequences</taxon>
        <taxon>metagenomes</taxon>
        <taxon>organismal metagenomes</taxon>
    </lineage>
</organism>
<dbReference type="Pfam" id="PF05721">
    <property type="entry name" value="PhyH"/>
    <property type="match status" value="1"/>
</dbReference>